<evidence type="ECO:0000313" key="1">
    <source>
        <dbReference type="EMBL" id="SVD69861.1"/>
    </source>
</evidence>
<dbReference type="SUPFAM" id="SSF53383">
    <property type="entry name" value="PLP-dependent transferases"/>
    <property type="match status" value="1"/>
</dbReference>
<gene>
    <name evidence="1" type="ORF">METZ01_LOCUS422715</name>
</gene>
<dbReference type="InterPro" id="IPR015424">
    <property type="entry name" value="PyrdxlP-dep_Trfase"/>
</dbReference>
<reference evidence="1" key="1">
    <citation type="submission" date="2018-05" db="EMBL/GenBank/DDBJ databases">
        <authorList>
            <person name="Lanie J.A."/>
            <person name="Ng W.-L."/>
            <person name="Kazmierczak K.M."/>
            <person name="Andrzejewski T.M."/>
            <person name="Davidsen T.M."/>
            <person name="Wayne K.J."/>
            <person name="Tettelin H."/>
            <person name="Glass J.I."/>
            <person name="Rusch D."/>
            <person name="Podicherti R."/>
            <person name="Tsui H.-C.T."/>
            <person name="Winkler M.E."/>
        </authorList>
    </citation>
    <scope>NUCLEOTIDE SEQUENCE</scope>
</reference>
<accession>A0A382XHE6</accession>
<feature type="non-terminal residue" evidence="1">
    <location>
        <position position="52"/>
    </location>
</feature>
<dbReference type="InterPro" id="IPR000653">
    <property type="entry name" value="DegT/StrS_aminotransferase"/>
</dbReference>
<proteinExistence type="predicted"/>
<organism evidence="1">
    <name type="scientific">marine metagenome</name>
    <dbReference type="NCBI Taxonomy" id="408172"/>
    <lineage>
        <taxon>unclassified sequences</taxon>
        <taxon>metagenomes</taxon>
        <taxon>ecological metagenomes</taxon>
    </lineage>
</organism>
<dbReference type="Gene3D" id="3.40.640.10">
    <property type="entry name" value="Type I PLP-dependent aspartate aminotransferase-like (Major domain)"/>
    <property type="match status" value="1"/>
</dbReference>
<dbReference type="AlphaFoldDB" id="A0A382XHE6"/>
<dbReference type="EMBL" id="UINC01167379">
    <property type="protein sequence ID" value="SVD69861.1"/>
    <property type="molecule type" value="Genomic_DNA"/>
</dbReference>
<name>A0A382XHE6_9ZZZZ</name>
<protein>
    <submittedName>
        <fullName evidence="1">Uncharacterized protein</fullName>
    </submittedName>
</protein>
<dbReference type="Pfam" id="PF01041">
    <property type="entry name" value="DegT_DnrJ_EryC1"/>
    <property type="match status" value="1"/>
</dbReference>
<dbReference type="InterPro" id="IPR015421">
    <property type="entry name" value="PyrdxlP-dep_Trfase_major"/>
</dbReference>
<sequence>MIQEFEEKLAQYTQAPYTIMTDCCTHALELCLRYEQIKTTEFTAYTYISIPM</sequence>